<evidence type="ECO:0000313" key="2">
    <source>
        <dbReference type="EMBL" id="MBP0457555.1"/>
    </source>
</evidence>
<protein>
    <submittedName>
        <fullName evidence="2">VOC family protein</fullName>
    </submittedName>
</protein>
<dbReference type="InterPro" id="IPR041581">
    <property type="entry name" value="Glyoxalase_6"/>
</dbReference>
<evidence type="ECO:0000313" key="3">
    <source>
        <dbReference type="Proteomes" id="UP000670475"/>
    </source>
</evidence>
<dbReference type="InterPro" id="IPR037523">
    <property type="entry name" value="VOC_core"/>
</dbReference>
<accession>A0A940RUT4</accession>
<dbReference type="RefSeq" id="WP_209339321.1">
    <property type="nucleotide sequence ID" value="NZ_JAGIQL010000023.1"/>
</dbReference>
<evidence type="ECO:0000259" key="1">
    <source>
        <dbReference type="PROSITE" id="PS51819"/>
    </source>
</evidence>
<dbReference type="PANTHER" id="PTHR35908">
    <property type="entry name" value="HYPOTHETICAL FUSION PROTEIN"/>
    <property type="match status" value="1"/>
</dbReference>
<dbReference type="Pfam" id="PF18029">
    <property type="entry name" value="Glyoxalase_6"/>
    <property type="match status" value="1"/>
</dbReference>
<dbReference type="PANTHER" id="PTHR35908:SF1">
    <property type="entry name" value="CONSERVED PROTEIN"/>
    <property type="match status" value="1"/>
</dbReference>
<organism evidence="2 3">
    <name type="scientific">Streptomyces montanisoli</name>
    <dbReference type="NCBI Taxonomy" id="2798581"/>
    <lineage>
        <taxon>Bacteria</taxon>
        <taxon>Bacillati</taxon>
        <taxon>Actinomycetota</taxon>
        <taxon>Actinomycetes</taxon>
        <taxon>Kitasatosporales</taxon>
        <taxon>Streptomycetaceae</taxon>
        <taxon>Streptomyces</taxon>
    </lineage>
</organism>
<feature type="domain" description="VOC" evidence="1">
    <location>
        <begin position="3"/>
        <end position="120"/>
    </location>
</feature>
<keyword evidence="3" id="KW-1185">Reference proteome</keyword>
<dbReference type="SUPFAM" id="SSF54593">
    <property type="entry name" value="Glyoxalase/Bleomycin resistance protein/Dihydroxybiphenyl dioxygenase"/>
    <property type="match status" value="1"/>
</dbReference>
<gene>
    <name evidence="2" type="ORF">JFN87_08590</name>
</gene>
<comment type="caution">
    <text evidence="2">The sequence shown here is derived from an EMBL/GenBank/DDBJ whole genome shotgun (WGS) entry which is preliminary data.</text>
</comment>
<dbReference type="PROSITE" id="PS51819">
    <property type="entry name" value="VOC"/>
    <property type="match status" value="1"/>
</dbReference>
<dbReference type="Proteomes" id="UP000670475">
    <property type="component" value="Unassembled WGS sequence"/>
</dbReference>
<dbReference type="CDD" id="cd06587">
    <property type="entry name" value="VOC"/>
    <property type="match status" value="1"/>
</dbReference>
<dbReference type="EMBL" id="JAGIQL010000023">
    <property type="protein sequence ID" value="MBP0457555.1"/>
    <property type="molecule type" value="Genomic_DNA"/>
</dbReference>
<dbReference type="AlphaFoldDB" id="A0A940RUT4"/>
<dbReference type="Gene3D" id="3.10.180.10">
    <property type="entry name" value="2,3-Dihydroxybiphenyl 1,2-Dioxygenase, domain 1"/>
    <property type="match status" value="1"/>
</dbReference>
<sequence length="126" mass="13957">MLTLGIPVIGVSDVRRAVEFWTSALDLVASAEWESESWRTLHHADGSGRALGLMRSTSPVEPHPRIHLDLFVETAAEQERQVERLVSLGAERVAWDLYPRNPDFVVLADPDGNRFCVVDLSHAPSG</sequence>
<reference evidence="2" key="1">
    <citation type="submission" date="2021-03" db="EMBL/GenBank/DDBJ databases">
        <title>Whole genome sequence of Streptomyces bomunensis MMS17-BM035.</title>
        <authorList>
            <person name="Lee J.H."/>
        </authorList>
    </citation>
    <scope>NUCLEOTIDE SEQUENCE</scope>
    <source>
        <strain evidence="2">MMS17-BM035</strain>
    </source>
</reference>
<proteinExistence type="predicted"/>
<name>A0A940RUT4_9ACTN</name>
<dbReference type="InterPro" id="IPR029068">
    <property type="entry name" value="Glyas_Bleomycin-R_OHBP_Dase"/>
</dbReference>